<gene>
    <name evidence="1" type="ORF">HPB51_001809</name>
</gene>
<dbReference type="AlphaFoldDB" id="A0A9J6EW97"/>
<dbReference type="EMBL" id="JABSTU010000001">
    <property type="protein sequence ID" value="KAH8038545.1"/>
    <property type="molecule type" value="Genomic_DNA"/>
</dbReference>
<evidence type="ECO:0000313" key="1">
    <source>
        <dbReference type="EMBL" id="KAH8038545.1"/>
    </source>
</evidence>
<sequence>MSIQSLVGDNIHDHGRVQYERVRVAVCDQVNAALKEDAKLPPAFRKIILECFHESYGKYEDAVKARLQTGWKLDAMFEAAKPAEYEKLLTRLQSLKHKVEEKKEAGAAAVAAAAQAAAAENQNY</sequence>
<name>A0A9J6EW97_RHIMP</name>
<reference evidence="1" key="2">
    <citation type="submission" date="2021-09" db="EMBL/GenBank/DDBJ databases">
        <authorList>
            <person name="Jia N."/>
            <person name="Wang J."/>
            <person name="Shi W."/>
            <person name="Du L."/>
            <person name="Sun Y."/>
            <person name="Zhan W."/>
            <person name="Jiang J."/>
            <person name="Wang Q."/>
            <person name="Zhang B."/>
            <person name="Ji P."/>
            <person name="Sakyi L.B."/>
            <person name="Cui X."/>
            <person name="Yuan T."/>
            <person name="Jiang B."/>
            <person name="Yang W."/>
            <person name="Lam T.T.-Y."/>
            <person name="Chang Q."/>
            <person name="Ding S."/>
            <person name="Wang X."/>
            <person name="Zhu J."/>
            <person name="Ruan X."/>
            <person name="Zhao L."/>
            <person name="Wei J."/>
            <person name="Que T."/>
            <person name="Du C."/>
            <person name="Cheng J."/>
            <person name="Dai P."/>
            <person name="Han X."/>
            <person name="Huang E."/>
            <person name="Gao Y."/>
            <person name="Liu J."/>
            <person name="Shao H."/>
            <person name="Ye R."/>
            <person name="Li L."/>
            <person name="Wei W."/>
            <person name="Wang X."/>
            <person name="Wang C."/>
            <person name="Huo Q."/>
            <person name="Li W."/>
            <person name="Guo W."/>
            <person name="Chen H."/>
            <person name="Chen S."/>
            <person name="Zhou L."/>
            <person name="Zhou L."/>
            <person name="Ni X."/>
            <person name="Tian J."/>
            <person name="Zhou Y."/>
            <person name="Sheng Y."/>
            <person name="Liu T."/>
            <person name="Pan Y."/>
            <person name="Xia L."/>
            <person name="Li J."/>
            <person name="Zhao F."/>
            <person name="Cao W."/>
        </authorList>
    </citation>
    <scope>NUCLEOTIDE SEQUENCE</scope>
    <source>
        <strain evidence="1">Rmic-2018</strain>
        <tissue evidence="1">Larvae</tissue>
    </source>
</reference>
<protein>
    <submittedName>
        <fullName evidence="1">Uncharacterized protein</fullName>
    </submittedName>
</protein>
<comment type="caution">
    <text evidence="1">The sequence shown here is derived from an EMBL/GenBank/DDBJ whole genome shotgun (WGS) entry which is preliminary data.</text>
</comment>
<reference evidence="1" key="1">
    <citation type="journal article" date="2020" name="Cell">
        <title>Large-Scale Comparative Analyses of Tick Genomes Elucidate Their Genetic Diversity and Vector Capacities.</title>
        <authorList>
            <consortium name="Tick Genome and Microbiome Consortium (TIGMIC)"/>
            <person name="Jia N."/>
            <person name="Wang J."/>
            <person name="Shi W."/>
            <person name="Du L."/>
            <person name="Sun Y."/>
            <person name="Zhan W."/>
            <person name="Jiang J.F."/>
            <person name="Wang Q."/>
            <person name="Zhang B."/>
            <person name="Ji P."/>
            <person name="Bell-Sakyi L."/>
            <person name="Cui X.M."/>
            <person name="Yuan T.T."/>
            <person name="Jiang B.G."/>
            <person name="Yang W.F."/>
            <person name="Lam T.T."/>
            <person name="Chang Q.C."/>
            <person name="Ding S.J."/>
            <person name="Wang X.J."/>
            <person name="Zhu J.G."/>
            <person name="Ruan X.D."/>
            <person name="Zhao L."/>
            <person name="Wei J.T."/>
            <person name="Ye R.Z."/>
            <person name="Que T.C."/>
            <person name="Du C.H."/>
            <person name="Zhou Y.H."/>
            <person name="Cheng J.X."/>
            <person name="Dai P.F."/>
            <person name="Guo W.B."/>
            <person name="Han X.H."/>
            <person name="Huang E.J."/>
            <person name="Li L.F."/>
            <person name="Wei W."/>
            <person name="Gao Y.C."/>
            <person name="Liu J.Z."/>
            <person name="Shao H.Z."/>
            <person name="Wang X."/>
            <person name="Wang C.C."/>
            <person name="Yang T.C."/>
            <person name="Huo Q.B."/>
            <person name="Li W."/>
            <person name="Chen H.Y."/>
            <person name="Chen S.E."/>
            <person name="Zhou L.G."/>
            <person name="Ni X.B."/>
            <person name="Tian J.H."/>
            <person name="Sheng Y."/>
            <person name="Liu T."/>
            <person name="Pan Y.S."/>
            <person name="Xia L.Y."/>
            <person name="Li J."/>
            <person name="Zhao F."/>
            <person name="Cao W.C."/>
        </authorList>
    </citation>
    <scope>NUCLEOTIDE SEQUENCE</scope>
    <source>
        <strain evidence="1">Rmic-2018</strain>
    </source>
</reference>
<dbReference type="Proteomes" id="UP000821866">
    <property type="component" value="Chromosome 1"/>
</dbReference>
<organism evidence="1 2">
    <name type="scientific">Rhipicephalus microplus</name>
    <name type="common">Cattle tick</name>
    <name type="synonym">Boophilus microplus</name>
    <dbReference type="NCBI Taxonomy" id="6941"/>
    <lineage>
        <taxon>Eukaryota</taxon>
        <taxon>Metazoa</taxon>
        <taxon>Ecdysozoa</taxon>
        <taxon>Arthropoda</taxon>
        <taxon>Chelicerata</taxon>
        <taxon>Arachnida</taxon>
        <taxon>Acari</taxon>
        <taxon>Parasitiformes</taxon>
        <taxon>Ixodida</taxon>
        <taxon>Ixodoidea</taxon>
        <taxon>Ixodidae</taxon>
        <taxon>Rhipicephalinae</taxon>
        <taxon>Rhipicephalus</taxon>
        <taxon>Boophilus</taxon>
    </lineage>
</organism>
<proteinExistence type="predicted"/>
<evidence type="ECO:0000313" key="2">
    <source>
        <dbReference type="Proteomes" id="UP000821866"/>
    </source>
</evidence>
<accession>A0A9J6EW97</accession>
<keyword evidence="2" id="KW-1185">Reference proteome</keyword>